<dbReference type="AlphaFoldDB" id="A0A2K8UG78"/>
<evidence type="ECO:0000256" key="10">
    <source>
        <dbReference type="ARBA" id="ARBA00023136"/>
    </source>
</evidence>
<dbReference type="RefSeq" id="WP_100922209.1">
    <property type="nucleotide sequence ID" value="NZ_CP020370.1"/>
</dbReference>
<dbReference type="InterPro" id="IPR020547">
    <property type="entry name" value="ATP_synth_F1_esu_C"/>
</dbReference>
<dbReference type="PANTHER" id="PTHR13822:SF10">
    <property type="entry name" value="ATP SYNTHASE EPSILON CHAIN, CHLOROPLASTIC"/>
    <property type="match status" value="1"/>
</dbReference>
<dbReference type="GO" id="GO:0045259">
    <property type="term" value="C:proton-transporting ATP synthase complex"/>
    <property type="evidence" value="ECO:0007669"/>
    <property type="project" value="UniProtKB-KW"/>
</dbReference>
<evidence type="ECO:0000256" key="13">
    <source>
        <dbReference type="ARBA" id="ARBA00030215"/>
    </source>
</evidence>
<evidence type="ECO:0000256" key="12">
    <source>
        <dbReference type="ARBA" id="ARBA00023310"/>
    </source>
</evidence>
<evidence type="ECO:0000256" key="14">
    <source>
        <dbReference type="ARBA" id="ARBA00031795"/>
    </source>
</evidence>
<evidence type="ECO:0000256" key="2">
    <source>
        <dbReference type="ARBA" id="ARBA00004202"/>
    </source>
</evidence>
<evidence type="ECO:0000256" key="7">
    <source>
        <dbReference type="ARBA" id="ARBA00022475"/>
    </source>
</evidence>
<dbReference type="InterPro" id="IPR001469">
    <property type="entry name" value="ATP_synth_F1_dsu/esu"/>
</dbReference>
<keyword evidence="6 15" id="KW-0813">Transport</keyword>
<dbReference type="Pfam" id="PF02823">
    <property type="entry name" value="ATP-synt_DE_N"/>
    <property type="match status" value="1"/>
</dbReference>
<evidence type="ECO:0000256" key="9">
    <source>
        <dbReference type="ARBA" id="ARBA00023065"/>
    </source>
</evidence>
<dbReference type="NCBIfam" id="NF001847">
    <property type="entry name" value="PRK00571.1-4"/>
    <property type="match status" value="1"/>
</dbReference>
<dbReference type="EMBL" id="CP020370">
    <property type="protein sequence ID" value="AUB84560.1"/>
    <property type="molecule type" value="Genomic_DNA"/>
</dbReference>
<comment type="subcellular location">
    <subcellularLocation>
        <location evidence="2 15">Cell membrane</location>
        <topology evidence="2 15">Peripheral membrane protein</topology>
    </subcellularLocation>
</comment>
<dbReference type="InterPro" id="IPR020546">
    <property type="entry name" value="ATP_synth_F1_dsu/esu_N"/>
</dbReference>
<dbReference type="GO" id="GO:0046933">
    <property type="term" value="F:proton-transporting ATP synthase activity, rotational mechanism"/>
    <property type="evidence" value="ECO:0007669"/>
    <property type="project" value="UniProtKB-UniRule"/>
</dbReference>
<accession>A0A2K8UG78</accession>
<comment type="similarity">
    <text evidence="3 15 16">Belongs to the ATPase epsilon chain family.</text>
</comment>
<dbReference type="OrthoDB" id="9791445at2"/>
<feature type="domain" description="ATP synthase epsilon subunit C-terminal" evidence="17">
    <location>
        <begin position="89"/>
        <end position="133"/>
    </location>
</feature>
<dbReference type="SUPFAM" id="SSF51344">
    <property type="entry name" value="Epsilon subunit of F1F0-ATP synthase N-terminal domain"/>
    <property type="match status" value="1"/>
</dbReference>
<organism evidence="19 20">
    <name type="scientific">Candidatus Thiodictyon syntrophicum</name>
    <dbReference type="NCBI Taxonomy" id="1166950"/>
    <lineage>
        <taxon>Bacteria</taxon>
        <taxon>Pseudomonadati</taxon>
        <taxon>Pseudomonadota</taxon>
        <taxon>Gammaproteobacteria</taxon>
        <taxon>Chromatiales</taxon>
        <taxon>Chromatiaceae</taxon>
        <taxon>Thiodictyon</taxon>
    </lineage>
</organism>
<evidence type="ECO:0000256" key="5">
    <source>
        <dbReference type="ARBA" id="ARBA00014480"/>
    </source>
</evidence>
<keyword evidence="9 15" id="KW-0406">Ion transport</keyword>
<reference evidence="19 20" key="1">
    <citation type="submission" date="2017-03" db="EMBL/GenBank/DDBJ databases">
        <title>Complete genome sequence of Candidatus 'Thiodictyon syntrophicum' sp. nov. strain Cad16T, a photolithoautotroph purple sulfur bacterium isolated from an alpine meromictic lake.</title>
        <authorList>
            <person name="Luedin S.M."/>
            <person name="Pothier J.F."/>
            <person name="Danza F."/>
            <person name="Storelli N."/>
            <person name="Wittwer M."/>
            <person name="Tonolla M."/>
        </authorList>
    </citation>
    <scope>NUCLEOTIDE SEQUENCE [LARGE SCALE GENOMIC DNA]</scope>
    <source>
        <strain evidence="19 20">Cad16T</strain>
    </source>
</reference>
<evidence type="ECO:0000256" key="15">
    <source>
        <dbReference type="HAMAP-Rule" id="MF_00530"/>
    </source>
</evidence>
<evidence type="ECO:0000256" key="3">
    <source>
        <dbReference type="ARBA" id="ARBA00005712"/>
    </source>
</evidence>
<evidence type="ECO:0000256" key="1">
    <source>
        <dbReference type="ARBA" id="ARBA00003543"/>
    </source>
</evidence>
<evidence type="ECO:0000313" key="19">
    <source>
        <dbReference type="EMBL" id="AUB84560.1"/>
    </source>
</evidence>
<comment type="subunit">
    <text evidence="4 15 16">F-type ATPases have 2 components, CF(1) - the catalytic core - and CF(0) - the membrane proton channel. CF(1) has five subunits: alpha(3), beta(3), gamma(1), delta(1), epsilon(1). CF(0) has three main subunits: a, b and c.</text>
</comment>
<evidence type="ECO:0000259" key="17">
    <source>
        <dbReference type="Pfam" id="PF00401"/>
    </source>
</evidence>
<dbReference type="InterPro" id="IPR036794">
    <property type="entry name" value="ATP_F1_dsu/esu_C_sf"/>
</dbReference>
<sequence length="141" mass="15235">MAMTIHVDIVSAEGAIHSGLATMVFATAEMGEVGIAPRHTAFISRLRPGDVRVQKENGEQEHFYVSGGMIEVQPMAVTILADTAIRAQNLDEAAAMEAKRKAEDALAGHAAEFEYAKAQSELAEAIAQLRAIERLRKMKTS</sequence>
<dbReference type="Pfam" id="PF00401">
    <property type="entry name" value="ATP-synt_DE"/>
    <property type="match status" value="1"/>
</dbReference>
<dbReference type="KEGG" id="tsy:THSYN_28925"/>
<evidence type="ECO:0000313" key="20">
    <source>
        <dbReference type="Proteomes" id="UP000232638"/>
    </source>
</evidence>
<evidence type="ECO:0000256" key="16">
    <source>
        <dbReference type="RuleBase" id="RU003656"/>
    </source>
</evidence>
<keyword evidence="8 15" id="KW-0375">Hydrogen ion transport</keyword>
<keyword evidence="12 15" id="KW-0066">ATP synthesis</keyword>
<dbReference type="PANTHER" id="PTHR13822">
    <property type="entry name" value="ATP SYNTHASE DELTA/EPSILON CHAIN"/>
    <property type="match status" value="1"/>
</dbReference>
<gene>
    <name evidence="15" type="primary">atpC</name>
    <name evidence="19" type="ORF">THSYN_28925</name>
</gene>
<protein>
    <recommendedName>
        <fullName evidence="5 15">ATP synthase epsilon chain</fullName>
    </recommendedName>
    <alternativeName>
        <fullName evidence="14 15">ATP synthase F1 sector epsilon subunit</fullName>
    </alternativeName>
    <alternativeName>
        <fullName evidence="13 15">F-ATPase epsilon subunit</fullName>
    </alternativeName>
</protein>
<keyword evidence="7 15" id="KW-1003">Cell membrane</keyword>
<evidence type="ECO:0000256" key="6">
    <source>
        <dbReference type="ARBA" id="ARBA00022448"/>
    </source>
</evidence>
<name>A0A2K8UG78_9GAMM</name>
<dbReference type="SUPFAM" id="SSF46604">
    <property type="entry name" value="Epsilon subunit of F1F0-ATP synthase C-terminal domain"/>
    <property type="match status" value="1"/>
</dbReference>
<keyword evidence="20" id="KW-1185">Reference proteome</keyword>
<dbReference type="NCBIfam" id="TIGR01216">
    <property type="entry name" value="ATP_synt_epsi"/>
    <property type="match status" value="1"/>
</dbReference>
<keyword evidence="10 15" id="KW-0472">Membrane</keyword>
<dbReference type="Gene3D" id="1.20.5.440">
    <property type="entry name" value="ATP synthase delta/epsilon subunit, C-terminal domain"/>
    <property type="match status" value="1"/>
</dbReference>
<dbReference type="GO" id="GO:0005524">
    <property type="term" value="F:ATP binding"/>
    <property type="evidence" value="ECO:0007669"/>
    <property type="project" value="UniProtKB-UniRule"/>
</dbReference>
<keyword evidence="11 15" id="KW-0139">CF(1)</keyword>
<dbReference type="Gene3D" id="2.60.15.10">
    <property type="entry name" value="F0F1 ATP synthase delta/epsilon subunit, N-terminal"/>
    <property type="match status" value="1"/>
</dbReference>
<evidence type="ECO:0000259" key="18">
    <source>
        <dbReference type="Pfam" id="PF02823"/>
    </source>
</evidence>
<dbReference type="InterPro" id="IPR036771">
    <property type="entry name" value="ATPsynth_dsu/esu_N"/>
</dbReference>
<evidence type="ECO:0000256" key="11">
    <source>
        <dbReference type="ARBA" id="ARBA00023196"/>
    </source>
</evidence>
<proteinExistence type="inferred from homology"/>
<dbReference type="FunFam" id="2.60.15.10:FF:000001">
    <property type="entry name" value="ATP synthase epsilon chain"/>
    <property type="match status" value="1"/>
</dbReference>
<evidence type="ECO:0000256" key="8">
    <source>
        <dbReference type="ARBA" id="ARBA00022781"/>
    </source>
</evidence>
<comment type="function">
    <text evidence="1 15">Produces ATP from ADP in the presence of a proton gradient across the membrane.</text>
</comment>
<dbReference type="Proteomes" id="UP000232638">
    <property type="component" value="Chromosome"/>
</dbReference>
<dbReference type="HAMAP" id="MF_00530">
    <property type="entry name" value="ATP_synth_epsil_bac"/>
    <property type="match status" value="1"/>
</dbReference>
<dbReference type="CDD" id="cd12152">
    <property type="entry name" value="F1-ATPase_delta"/>
    <property type="match status" value="1"/>
</dbReference>
<dbReference type="GO" id="GO:0005886">
    <property type="term" value="C:plasma membrane"/>
    <property type="evidence" value="ECO:0007669"/>
    <property type="project" value="UniProtKB-SubCell"/>
</dbReference>
<feature type="domain" description="ATP synthase F1 complex delta/epsilon subunit N-terminal" evidence="18">
    <location>
        <begin position="5"/>
        <end position="84"/>
    </location>
</feature>
<evidence type="ECO:0000256" key="4">
    <source>
        <dbReference type="ARBA" id="ARBA00011648"/>
    </source>
</evidence>